<dbReference type="RefSeq" id="WP_171650694.1">
    <property type="nucleotide sequence ID" value="NZ_WHOD01000016.1"/>
</dbReference>
<dbReference type="Gene3D" id="3.40.630.30">
    <property type="match status" value="1"/>
</dbReference>
<feature type="domain" description="N-acetyltransferase" evidence="1">
    <location>
        <begin position="14"/>
        <end position="179"/>
    </location>
</feature>
<dbReference type="Pfam" id="PF13302">
    <property type="entry name" value="Acetyltransf_3"/>
    <property type="match status" value="1"/>
</dbReference>
<accession>A0A972GM14</accession>
<evidence type="ECO:0000313" key="3">
    <source>
        <dbReference type="Proteomes" id="UP000641588"/>
    </source>
</evidence>
<gene>
    <name evidence="2" type="ORF">GC093_04495</name>
</gene>
<reference evidence="2" key="1">
    <citation type="submission" date="2019-10" db="EMBL/GenBank/DDBJ databases">
        <title>Description of Paenibacillus glebae sp. nov.</title>
        <authorList>
            <person name="Carlier A."/>
            <person name="Qi S."/>
        </authorList>
    </citation>
    <scope>NUCLEOTIDE SEQUENCE</scope>
    <source>
        <strain evidence="2">LMG 31456</strain>
    </source>
</reference>
<dbReference type="SUPFAM" id="SSF55729">
    <property type="entry name" value="Acyl-CoA N-acyltransferases (Nat)"/>
    <property type="match status" value="1"/>
</dbReference>
<name>A0A972GM14_9BACL</name>
<sequence length="179" mass="21120">MKKDNTPLIETERLILRRFTDDDVAEMFLIYSDEEVNEFLPWFPFQSVEETREYLHNNIFADYAKDIAYRYAVVYKQSNQVIGYVSLGGFDERTASGELGYGLRKQFWGQGIIPEASKAVLEKLKENGFHFVTATHDVNNPKSEKVMQKLGMTYRSSYDEMWQPKNFKVTFKLYRMDFQ</sequence>
<dbReference type="InterPro" id="IPR000182">
    <property type="entry name" value="GNAT_dom"/>
</dbReference>
<protein>
    <submittedName>
        <fullName evidence="2">GNAT family N-acetyltransferase</fullName>
    </submittedName>
</protein>
<dbReference type="AlphaFoldDB" id="A0A972GM14"/>
<proteinExistence type="predicted"/>
<evidence type="ECO:0000259" key="1">
    <source>
        <dbReference type="PROSITE" id="PS51186"/>
    </source>
</evidence>
<dbReference type="PROSITE" id="PS51186">
    <property type="entry name" value="GNAT"/>
    <property type="match status" value="1"/>
</dbReference>
<dbReference type="PANTHER" id="PTHR43792:SF1">
    <property type="entry name" value="N-ACETYLTRANSFERASE DOMAIN-CONTAINING PROTEIN"/>
    <property type="match status" value="1"/>
</dbReference>
<dbReference type="InterPro" id="IPR016181">
    <property type="entry name" value="Acyl_CoA_acyltransferase"/>
</dbReference>
<dbReference type="GO" id="GO:0016747">
    <property type="term" value="F:acyltransferase activity, transferring groups other than amino-acyl groups"/>
    <property type="evidence" value="ECO:0007669"/>
    <property type="project" value="InterPro"/>
</dbReference>
<dbReference type="PANTHER" id="PTHR43792">
    <property type="entry name" value="GNAT FAMILY, PUTATIVE (AFU_ORTHOLOGUE AFUA_3G00765)-RELATED-RELATED"/>
    <property type="match status" value="1"/>
</dbReference>
<keyword evidence="3" id="KW-1185">Reference proteome</keyword>
<organism evidence="2 3">
    <name type="scientific">Paenibacillus foliorum</name>
    <dbReference type="NCBI Taxonomy" id="2654974"/>
    <lineage>
        <taxon>Bacteria</taxon>
        <taxon>Bacillati</taxon>
        <taxon>Bacillota</taxon>
        <taxon>Bacilli</taxon>
        <taxon>Bacillales</taxon>
        <taxon>Paenibacillaceae</taxon>
        <taxon>Paenibacillus</taxon>
    </lineage>
</organism>
<dbReference type="Proteomes" id="UP000641588">
    <property type="component" value="Unassembled WGS sequence"/>
</dbReference>
<dbReference type="InterPro" id="IPR051531">
    <property type="entry name" value="N-acetyltransferase"/>
</dbReference>
<comment type="caution">
    <text evidence="2">The sequence shown here is derived from an EMBL/GenBank/DDBJ whole genome shotgun (WGS) entry which is preliminary data.</text>
</comment>
<dbReference type="EMBL" id="WHOD01000016">
    <property type="protein sequence ID" value="NOU92495.1"/>
    <property type="molecule type" value="Genomic_DNA"/>
</dbReference>
<evidence type="ECO:0000313" key="2">
    <source>
        <dbReference type="EMBL" id="NOU92495.1"/>
    </source>
</evidence>